<protein>
    <submittedName>
        <fullName evidence="2">Uncharacterized protein</fullName>
    </submittedName>
</protein>
<dbReference type="EMBL" id="KN403419">
    <property type="protein sequence ID" value="KHG15301.1"/>
    <property type="molecule type" value="Genomic_DNA"/>
</dbReference>
<accession>A0A0B0NW71</accession>
<organism evidence="2 3">
    <name type="scientific">Gossypium arboreum</name>
    <name type="common">Tree cotton</name>
    <name type="synonym">Gossypium nanking</name>
    <dbReference type="NCBI Taxonomy" id="29729"/>
    <lineage>
        <taxon>Eukaryota</taxon>
        <taxon>Viridiplantae</taxon>
        <taxon>Streptophyta</taxon>
        <taxon>Embryophyta</taxon>
        <taxon>Tracheophyta</taxon>
        <taxon>Spermatophyta</taxon>
        <taxon>Magnoliopsida</taxon>
        <taxon>eudicotyledons</taxon>
        <taxon>Gunneridae</taxon>
        <taxon>Pentapetalae</taxon>
        <taxon>rosids</taxon>
        <taxon>malvids</taxon>
        <taxon>Malvales</taxon>
        <taxon>Malvaceae</taxon>
        <taxon>Malvoideae</taxon>
        <taxon>Gossypium</taxon>
    </lineage>
</organism>
<dbReference type="Proteomes" id="UP000032142">
    <property type="component" value="Unassembled WGS sequence"/>
</dbReference>
<feature type="compositionally biased region" description="Low complexity" evidence="1">
    <location>
        <begin position="8"/>
        <end position="21"/>
    </location>
</feature>
<proteinExistence type="predicted"/>
<dbReference type="AlphaFoldDB" id="A0A0B0NW71"/>
<evidence type="ECO:0000313" key="2">
    <source>
        <dbReference type="EMBL" id="KHG15301.1"/>
    </source>
</evidence>
<sequence>MQFSVTKSYPTSLSTPSLSNPTLHVGIKSTYPSLHSI</sequence>
<evidence type="ECO:0000313" key="3">
    <source>
        <dbReference type="Proteomes" id="UP000032142"/>
    </source>
</evidence>
<name>A0A0B0NW71_GOSAR</name>
<keyword evidence="3" id="KW-1185">Reference proteome</keyword>
<feature type="region of interest" description="Disordered" evidence="1">
    <location>
        <begin position="1"/>
        <end position="21"/>
    </location>
</feature>
<gene>
    <name evidence="2" type="ORF">F383_19469</name>
</gene>
<reference evidence="3" key="1">
    <citation type="submission" date="2014-09" db="EMBL/GenBank/DDBJ databases">
        <authorList>
            <person name="Mudge J."/>
            <person name="Ramaraj T."/>
            <person name="Lindquist I.E."/>
            <person name="Bharti A.K."/>
            <person name="Sundararajan A."/>
            <person name="Cameron C.T."/>
            <person name="Woodward J.E."/>
            <person name="May G.D."/>
            <person name="Brubaker C."/>
            <person name="Broadhvest J."/>
            <person name="Wilkins T.A."/>
        </authorList>
    </citation>
    <scope>NUCLEOTIDE SEQUENCE</scope>
    <source>
        <strain evidence="3">cv. AKA8401</strain>
    </source>
</reference>
<evidence type="ECO:0000256" key="1">
    <source>
        <dbReference type="SAM" id="MobiDB-lite"/>
    </source>
</evidence>